<feature type="region of interest" description="Disordered" evidence="1">
    <location>
        <begin position="1"/>
        <end position="24"/>
    </location>
</feature>
<feature type="compositionally biased region" description="Polar residues" evidence="1">
    <location>
        <begin position="15"/>
        <end position="24"/>
    </location>
</feature>
<evidence type="ECO:0000313" key="3">
    <source>
        <dbReference type="Proteomes" id="UP001530293"/>
    </source>
</evidence>
<gene>
    <name evidence="2" type="ORF">ACHAWU_009074</name>
</gene>
<evidence type="ECO:0000313" key="2">
    <source>
        <dbReference type="EMBL" id="KAL3763650.1"/>
    </source>
</evidence>
<dbReference type="EMBL" id="JALLBG020000118">
    <property type="protein sequence ID" value="KAL3763650.1"/>
    <property type="molecule type" value="Genomic_DNA"/>
</dbReference>
<accession>A0ABD3MT34</accession>
<organism evidence="2 3">
    <name type="scientific">Discostella pseudostelligera</name>
    <dbReference type="NCBI Taxonomy" id="259834"/>
    <lineage>
        <taxon>Eukaryota</taxon>
        <taxon>Sar</taxon>
        <taxon>Stramenopiles</taxon>
        <taxon>Ochrophyta</taxon>
        <taxon>Bacillariophyta</taxon>
        <taxon>Coscinodiscophyceae</taxon>
        <taxon>Thalassiosirophycidae</taxon>
        <taxon>Stephanodiscales</taxon>
        <taxon>Stephanodiscaceae</taxon>
        <taxon>Discostella</taxon>
    </lineage>
</organism>
<dbReference type="Proteomes" id="UP001530293">
    <property type="component" value="Unassembled WGS sequence"/>
</dbReference>
<evidence type="ECO:0000256" key="1">
    <source>
        <dbReference type="SAM" id="MobiDB-lite"/>
    </source>
</evidence>
<protein>
    <submittedName>
        <fullName evidence="2">Uncharacterized protein</fullName>
    </submittedName>
</protein>
<sequence length="256" mass="29322">MGSSSADAHFRDKSATTPLSSNHRTHLSSESTVLSDTSYRTSSSRCHCHIFIWDFPSYFKYHHVLNLSRQYTIEGLGGKKFIRIPPNSILEKFYPQLVSGQLKPNKCWLCGYSWQDHLKFWWDCRKRRGDVEVFDRFVSMSSAAAGTGGRVSGEGSYGDETKACYEQYVHVVTDKHHSKRRSTMRRKKLEDEIRHTLDGRVSFMVPRFDPAKHDGGTISLGSLLLLALARIQALIKVEELIWLHDTESSSRAEIHR</sequence>
<comment type="caution">
    <text evidence="2">The sequence shown here is derived from an EMBL/GenBank/DDBJ whole genome shotgun (WGS) entry which is preliminary data.</text>
</comment>
<keyword evidence="3" id="KW-1185">Reference proteome</keyword>
<dbReference type="AlphaFoldDB" id="A0ABD3MT34"/>
<reference evidence="2 3" key="1">
    <citation type="submission" date="2024-10" db="EMBL/GenBank/DDBJ databases">
        <title>Updated reference genomes for cyclostephanoid diatoms.</title>
        <authorList>
            <person name="Roberts W.R."/>
            <person name="Alverson A.J."/>
        </authorList>
    </citation>
    <scope>NUCLEOTIDE SEQUENCE [LARGE SCALE GENOMIC DNA]</scope>
    <source>
        <strain evidence="2 3">AJA232-27</strain>
    </source>
</reference>
<name>A0ABD3MT34_9STRA</name>
<proteinExistence type="predicted"/>